<keyword evidence="1" id="KW-0732">Signal</keyword>
<reference evidence="2" key="1">
    <citation type="submission" date="2020-08" db="EMBL/GenBank/DDBJ databases">
        <title>Novel species isolated from subtropical streams in China.</title>
        <authorList>
            <person name="Lu H."/>
        </authorList>
    </citation>
    <scope>NUCLEOTIDE SEQUENCE</scope>
    <source>
        <strain evidence="2">KACC 12607</strain>
    </source>
</reference>
<keyword evidence="3" id="KW-1185">Reference proteome</keyword>
<organism evidence="2 3">
    <name type="scientific">Undibacterium jejuense</name>
    <dbReference type="NCBI Taxonomy" id="1344949"/>
    <lineage>
        <taxon>Bacteria</taxon>
        <taxon>Pseudomonadati</taxon>
        <taxon>Pseudomonadota</taxon>
        <taxon>Betaproteobacteria</taxon>
        <taxon>Burkholderiales</taxon>
        <taxon>Oxalobacteraceae</taxon>
        <taxon>Undibacterium</taxon>
    </lineage>
</organism>
<evidence type="ECO:0000313" key="3">
    <source>
        <dbReference type="Proteomes" id="UP000634011"/>
    </source>
</evidence>
<proteinExistence type="predicted"/>
<protein>
    <submittedName>
        <fullName evidence="2">Uncharacterized protein</fullName>
    </submittedName>
</protein>
<dbReference type="Proteomes" id="UP000634011">
    <property type="component" value="Unassembled WGS sequence"/>
</dbReference>
<dbReference type="EMBL" id="JACOFV010000012">
    <property type="protein sequence ID" value="MBC3863178.1"/>
    <property type="molecule type" value="Genomic_DNA"/>
</dbReference>
<feature type="chain" id="PRO_5037896424" evidence="1">
    <location>
        <begin position="32"/>
        <end position="225"/>
    </location>
</feature>
<feature type="signal peptide" evidence="1">
    <location>
        <begin position="1"/>
        <end position="31"/>
    </location>
</feature>
<sequence length="225" mass="25988">MKFFIPRTAKGFRLWLAIGAIASFSHLNAHADSLSFNKIFSDKGESKRLHYQAVFTAKGEEHQLEVWRDGQQRLKRRTDDTIEIYANRKPGDVEYSLSILDLKKHIHTRIDRTNLYRIGNFTDWFDLAHGLKHPKGEYRLEKASAPAKAPEPLSACQWYDLIQSDRATHICWSARYRLPMLIVTSEGQTAWRISVVDEKSIAPGTFTIHDEGYIRNDANQDIEKD</sequence>
<comment type="caution">
    <text evidence="2">The sequence shown here is derived from an EMBL/GenBank/DDBJ whole genome shotgun (WGS) entry which is preliminary data.</text>
</comment>
<gene>
    <name evidence="2" type="ORF">H8K32_13790</name>
</gene>
<evidence type="ECO:0000256" key="1">
    <source>
        <dbReference type="SAM" id="SignalP"/>
    </source>
</evidence>
<accession>A0A923HIR6</accession>
<dbReference type="AlphaFoldDB" id="A0A923HIR6"/>
<evidence type="ECO:0000313" key="2">
    <source>
        <dbReference type="EMBL" id="MBC3863178.1"/>
    </source>
</evidence>
<dbReference type="RefSeq" id="WP_186913119.1">
    <property type="nucleotide sequence ID" value="NZ_JACOFV010000012.1"/>
</dbReference>
<name>A0A923HIR6_9BURK</name>